<dbReference type="InterPro" id="IPR007428">
    <property type="entry name" value="MlaA"/>
</dbReference>
<sequence>MIQKDIARFFLCLIIAILLCRTVPPAVAAETTSPPAAADRNDAYADFLNEAEEETAVQVADPLYYWNKAMFHVNDKLYFWVLKPVATGYKAVVPGLARTGVRNFFHNLATPVRFVNSLLQGKSEQAGVELGRFMVNTTMGVLGFGDPAQKEPDLKRPPAEDLGQTLGLYGLGNGCYLVWPVLGPSTLRDSVGMFGDQYLSPLSSVNEDTVRFGATGLKIVNALSFRLGEYETLKEAALEPYESLRNAFIQNRAKQIRE</sequence>
<dbReference type="Proteomes" id="UP000288096">
    <property type="component" value="Unassembled WGS sequence"/>
</dbReference>
<feature type="signal peptide" evidence="3">
    <location>
        <begin position="1"/>
        <end position="28"/>
    </location>
</feature>
<dbReference type="PANTHER" id="PTHR30035:SF3">
    <property type="entry name" value="INTERMEMBRANE PHOSPHOLIPID TRANSPORT SYSTEM LIPOPROTEIN MLAA"/>
    <property type="match status" value="1"/>
</dbReference>
<dbReference type="EMBL" id="BEXT01000001">
    <property type="protein sequence ID" value="GBC62586.1"/>
    <property type="molecule type" value="Genomic_DNA"/>
</dbReference>
<evidence type="ECO:0000256" key="1">
    <source>
        <dbReference type="ARBA" id="ARBA00010634"/>
    </source>
</evidence>
<evidence type="ECO:0000256" key="3">
    <source>
        <dbReference type="SAM" id="SignalP"/>
    </source>
</evidence>
<reference evidence="5" key="2">
    <citation type="submission" date="2019-01" db="EMBL/GenBank/DDBJ databases">
        <title>Genome sequence of Desulfonema ishimotonii strain Tokyo 01.</title>
        <authorList>
            <person name="Fukui M."/>
        </authorList>
    </citation>
    <scope>NUCLEOTIDE SEQUENCE [LARGE SCALE GENOMIC DNA]</scope>
    <source>
        <strain evidence="5">Tokyo 01</strain>
    </source>
</reference>
<name>A0A401G071_9BACT</name>
<comment type="caution">
    <text evidence="4">The sequence shown here is derived from an EMBL/GenBank/DDBJ whole genome shotgun (WGS) entry which is preliminary data.</text>
</comment>
<keyword evidence="5" id="KW-1185">Reference proteome</keyword>
<evidence type="ECO:0000313" key="4">
    <source>
        <dbReference type="EMBL" id="GBC62586.1"/>
    </source>
</evidence>
<comment type="similarity">
    <text evidence="1">Belongs to the MlaA family.</text>
</comment>
<evidence type="ECO:0000313" key="5">
    <source>
        <dbReference type="Proteomes" id="UP000288096"/>
    </source>
</evidence>
<feature type="chain" id="PRO_5019551998" evidence="3">
    <location>
        <begin position="29"/>
        <end position="258"/>
    </location>
</feature>
<proteinExistence type="inferred from homology"/>
<organism evidence="4 5">
    <name type="scientific">Desulfonema ishimotonii</name>
    <dbReference type="NCBI Taxonomy" id="45657"/>
    <lineage>
        <taxon>Bacteria</taxon>
        <taxon>Pseudomonadati</taxon>
        <taxon>Thermodesulfobacteriota</taxon>
        <taxon>Desulfobacteria</taxon>
        <taxon>Desulfobacterales</taxon>
        <taxon>Desulfococcaceae</taxon>
        <taxon>Desulfonema</taxon>
    </lineage>
</organism>
<accession>A0A401G071</accession>
<evidence type="ECO:0000256" key="2">
    <source>
        <dbReference type="ARBA" id="ARBA00022729"/>
    </source>
</evidence>
<dbReference type="AlphaFoldDB" id="A0A401G071"/>
<gene>
    <name evidence="4" type="ORF">DENIS_3558</name>
</gene>
<keyword evidence="4" id="KW-0449">Lipoprotein</keyword>
<dbReference type="GO" id="GO:0016020">
    <property type="term" value="C:membrane"/>
    <property type="evidence" value="ECO:0007669"/>
    <property type="project" value="InterPro"/>
</dbReference>
<dbReference type="Pfam" id="PF04333">
    <property type="entry name" value="MlaA"/>
    <property type="match status" value="1"/>
</dbReference>
<keyword evidence="2 3" id="KW-0732">Signal</keyword>
<dbReference type="RefSeq" id="WP_208022606.1">
    <property type="nucleotide sequence ID" value="NZ_BEXT01000001.1"/>
</dbReference>
<dbReference type="PANTHER" id="PTHR30035">
    <property type="entry name" value="LIPOPROTEIN VACJ-RELATED"/>
    <property type="match status" value="1"/>
</dbReference>
<reference evidence="5" key="1">
    <citation type="submission" date="2017-11" db="EMBL/GenBank/DDBJ databases">
        <authorList>
            <person name="Watanabe M."/>
            <person name="Kojima H."/>
        </authorList>
    </citation>
    <scope>NUCLEOTIDE SEQUENCE [LARGE SCALE GENOMIC DNA]</scope>
    <source>
        <strain evidence="5">Tokyo 01</strain>
    </source>
</reference>
<protein>
    <submittedName>
        <fullName evidence="4">VacJ family lipoprotein</fullName>
    </submittedName>
</protein>
<dbReference type="GO" id="GO:0120010">
    <property type="term" value="P:intermembrane phospholipid transfer"/>
    <property type="evidence" value="ECO:0007669"/>
    <property type="project" value="TreeGrafter"/>
</dbReference>
<dbReference type="PRINTS" id="PR01805">
    <property type="entry name" value="VACJLIPOPROT"/>
</dbReference>